<dbReference type="PROSITE" id="PS00463">
    <property type="entry name" value="ZN2_CY6_FUNGAL_1"/>
    <property type="match status" value="1"/>
</dbReference>
<keyword evidence="4" id="KW-0539">Nucleus</keyword>
<evidence type="ECO:0000256" key="3">
    <source>
        <dbReference type="ARBA" id="ARBA00023163"/>
    </source>
</evidence>
<evidence type="ECO:0000256" key="1">
    <source>
        <dbReference type="ARBA" id="ARBA00023015"/>
    </source>
</evidence>
<dbReference type="Proteomes" id="UP001610563">
    <property type="component" value="Unassembled WGS sequence"/>
</dbReference>
<dbReference type="SMART" id="SM00066">
    <property type="entry name" value="GAL4"/>
    <property type="match status" value="2"/>
</dbReference>
<reference evidence="6 7" key="1">
    <citation type="submission" date="2024-07" db="EMBL/GenBank/DDBJ databases">
        <title>Section-level genome sequencing and comparative genomics of Aspergillus sections Usti and Cavernicolus.</title>
        <authorList>
            <consortium name="Lawrence Berkeley National Laboratory"/>
            <person name="Nybo J.L."/>
            <person name="Vesth T.C."/>
            <person name="Theobald S."/>
            <person name="Frisvad J.C."/>
            <person name="Larsen T.O."/>
            <person name="Kjaerboelling I."/>
            <person name="Rothschild-Mancinelli K."/>
            <person name="Lyhne E.K."/>
            <person name="Kogle M.E."/>
            <person name="Barry K."/>
            <person name="Clum A."/>
            <person name="Na H."/>
            <person name="Ledsgaard L."/>
            <person name="Lin J."/>
            <person name="Lipzen A."/>
            <person name="Kuo A."/>
            <person name="Riley R."/>
            <person name="Mondo S."/>
            <person name="Labutti K."/>
            <person name="Haridas S."/>
            <person name="Pangalinan J."/>
            <person name="Salamov A.A."/>
            <person name="Simmons B.A."/>
            <person name="Magnuson J.K."/>
            <person name="Chen J."/>
            <person name="Drula E."/>
            <person name="Henrissat B."/>
            <person name="Wiebenga A."/>
            <person name="Lubbers R.J."/>
            <person name="Gomes A.C."/>
            <person name="Makela M.R."/>
            <person name="Stajich J."/>
            <person name="Grigoriev I.V."/>
            <person name="Mortensen U.H."/>
            <person name="De Vries R.P."/>
            <person name="Baker S.E."/>
            <person name="Andersen M.R."/>
        </authorList>
    </citation>
    <scope>NUCLEOTIDE SEQUENCE [LARGE SCALE GENOMIC DNA]</scope>
    <source>
        <strain evidence="6 7">CBS 209.92</strain>
    </source>
</reference>
<dbReference type="PANTHER" id="PTHR37540">
    <property type="entry name" value="TRANSCRIPTION FACTOR (ACR-2), PUTATIVE-RELATED-RELATED"/>
    <property type="match status" value="1"/>
</dbReference>
<evidence type="ECO:0000256" key="4">
    <source>
        <dbReference type="ARBA" id="ARBA00023242"/>
    </source>
</evidence>
<organism evidence="6 7">
    <name type="scientific">Aspergillus keveii</name>
    <dbReference type="NCBI Taxonomy" id="714993"/>
    <lineage>
        <taxon>Eukaryota</taxon>
        <taxon>Fungi</taxon>
        <taxon>Dikarya</taxon>
        <taxon>Ascomycota</taxon>
        <taxon>Pezizomycotina</taxon>
        <taxon>Eurotiomycetes</taxon>
        <taxon>Eurotiomycetidae</taxon>
        <taxon>Eurotiales</taxon>
        <taxon>Aspergillaceae</taxon>
        <taxon>Aspergillus</taxon>
        <taxon>Aspergillus subgen. Nidulantes</taxon>
    </lineage>
</organism>
<evidence type="ECO:0000313" key="7">
    <source>
        <dbReference type="Proteomes" id="UP001610563"/>
    </source>
</evidence>
<feature type="domain" description="Zn(2)-C6 fungal-type" evidence="5">
    <location>
        <begin position="66"/>
        <end position="96"/>
    </location>
</feature>
<proteinExistence type="predicted"/>
<dbReference type="EMBL" id="JBFTWV010000278">
    <property type="protein sequence ID" value="KAL2783047.1"/>
    <property type="molecule type" value="Genomic_DNA"/>
</dbReference>
<name>A0ABR4FII1_9EURO</name>
<dbReference type="Gene3D" id="4.10.240.10">
    <property type="entry name" value="Zn(2)-C6 fungal-type DNA-binding domain"/>
    <property type="match status" value="2"/>
</dbReference>
<protein>
    <recommendedName>
        <fullName evidence="5">Zn(2)-C6 fungal-type domain-containing protein</fullName>
    </recommendedName>
</protein>
<evidence type="ECO:0000259" key="5">
    <source>
        <dbReference type="PROSITE" id="PS50048"/>
    </source>
</evidence>
<keyword evidence="7" id="KW-1185">Reference proteome</keyword>
<accession>A0ABR4FII1</accession>
<keyword evidence="3" id="KW-0804">Transcription</keyword>
<dbReference type="InterPro" id="IPR001138">
    <property type="entry name" value="Zn2Cys6_DnaBD"/>
</dbReference>
<dbReference type="PANTHER" id="PTHR37540:SF5">
    <property type="entry name" value="TRANSCRIPTION FACTOR DOMAIN-CONTAINING PROTEIN"/>
    <property type="match status" value="1"/>
</dbReference>
<keyword evidence="2" id="KW-0238">DNA-binding</keyword>
<sequence length="508" mass="57504">MPTLSGYPLESCLACRSKKRKCDKRLPGCSRCTQAGQQCLYGSWSYGVYGRVVPVSGVDTVAMRYACSVCQKHKKFCDRTYPRCGRCKRVGSNCTYEGLDRVRLLKSQHFFSQDSAAPLHTVEYKPDYPVETKPYFQELIKFFQYRIALGCLEVDQDSLASHLQTSWLSFAASDPCLFHATLYLASAQLDRFRGQLTPTDGSVTVYHHMRAIQLLSPRVASGGEPDDTTIAAVVLLALSGCFERNDAAAEAHGKGLLRMVEMRGGLNSLGFKGFLAQLIQMNTVFPATAFDRLDAFRDRGWGTSSPPFGFPRLALERLRRRPTRKSNPAVRAHLIETFQRIYELLHEVEGIGNTTTAPEYALRDLHGRLNDRWTATPCYPSDLTKSERAILRSCTGTVQILQYLLDTRVPFDPMELARLRRQLKANLEQTDPSTWVQYTAEANLWVMNIGMAMSDAVEGRLSFLLDKQCIIMSIRAIDTALHEKFWCCYKWFRVLLQGRIESAESRLY</sequence>
<comment type="caution">
    <text evidence="6">The sequence shown here is derived from an EMBL/GenBank/DDBJ whole genome shotgun (WGS) entry which is preliminary data.</text>
</comment>
<keyword evidence="1" id="KW-0805">Transcription regulation</keyword>
<gene>
    <name evidence="6" type="ORF">BJX66DRAFT_349909</name>
</gene>
<feature type="domain" description="Zn(2)-C6 fungal-type" evidence="5">
    <location>
        <begin position="11"/>
        <end position="41"/>
    </location>
</feature>
<dbReference type="InterPro" id="IPR036864">
    <property type="entry name" value="Zn2-C6_fun-type_DNA-bd_sf"/>
</dbReference>
<dbReference type="Pfam" id="PF00172">
    <property type="entry name" value="Zn_clus"/>
    <property type="match status" value="2"/>
</dbReference>
<evidence type="ECO:0000313" key="6">
    <source>
        <dbReference type="EMBL" id="KAL2783047.1"/>
    </source>
</evidence>
<dbReference type="SUPFAM" id="SSF57701">
    <property type="entry name" value="Zn2/Cys6 DNA-binding domain"/>
    <property type="match status" value="2"/>
</dbReference>
<dbReference type="PROSITE" id="PS50048">
    <property type="entry name" value="ZN2_CY6_FUNGAL_2"/>
    <property type="match status" value="2"/>
</dbReference>
<evidence type="ECO:0000256" key="2">
    <source>
        <dbReference type="ARBA" id="ARBA00023125"/>
    </source>
</evidence>
<dbReference type="CDD" id="cd00067">
    <property type="entry name" value="GAL4"/>
    <property type="match status" value="2"/>
</dbReference>